<organism evidence="2">
    <name type="scientific">Cyprideis torosa</name>
    <dbReference type="NCBI Taxonomy" id="163714"/>
    <lineage>
        <taxon>Eukaryota</taxon>
        <taxon>Metazoa</taxon>
        <taxon>Ecdysozoa</taxon>
        <taxon>Arthropoda</taxon>
        <taxon>Crustacea</taxon>
        <taxon>Oligostraca</taxon>
        <taxon>Ostracoda</taxon>
        <taxon>Podocopa</taxon>
        <taxon>Podocopida</taxon>
        <taxon>Cytherocopina</taxon>
        <taxon>Cytheroidea</taxon>
        <taxon>Cytherideidae</taxon>
        <taxon>Cyprideis</taxon>
    </lineage>
</organism>
<feature type="compositionally biased region" description="Basic residues" evidence="1">
    <location>
        <begin position="387"/>
        <end position="414"/>
    </location>
</feature>
<reference evidence="2" key="1">
    <citation type="submission" date="2020-11" db="EMBL/GenBank/DDBJ databases">
        <authorList>
            <person name="Tran Van P."/>
        </authorList>
    </citation>
    <scope>NUCLEOTIDE SEQUENCE</scope>
</reference>
<evidence type="ECO:0000313" key="2">
    <source>
        <dbReference type="EMBL" id="CAD7229340.1"/>
    </source>
</evidence>
<sequence length="586" mass="64116">MAATATDTTSADIVELDPREDEAVALFKDSECPPTSTTRNPKKPLDCRKSDHEPPQLEKTDDKDNSRFLKDEHHEREKEDEDVEEQAHRSPVQSREKPTEESTAALQDKRSSHSPCTVDEDEGEAQSPTASPVRALESKEKEQASGLKDRSRSKGRTEEGDCSRDEPSPSHSLFNAGALCGVVPPLMDDKLDAGHGPRFPYKPPFPSAGFPPVLPPPPPIGLPSLSFQPRAPMVYYGNHMPFPNAPSTGFHPPFFMPMFPPPFGGIRVPFRRPQPMGFLPPGDGGPFEISPESSSEDYQAILREWRRENKVKKTWNGHLGVPLTDSMSATNSDVEAFVAARNLIQIARGNQPETLKQEVNPSENRKRKSPPSKPTSSSTTAHALNRPPRRQYQKRHCPQKRHWTPPQHLVKRTQRGSGSGATEEKHPSRGNARKTIKDERRPDNTAGRAGGAVDKKKKATRRRAPNRSPSSSPGVEASSSDSSKSSSSSSSNSSTSSSSDDESSSSNGASSDSSDSVRHDGTTDHAATPAKRHRRTNCKKTSRCSDNRSRVPSAKAGSSGDAGDGNRSKKPGKSFSDEQRKRKARK</sequence>
<protein>
    <submittedName>
        <fullName evidence="2">Uncharacterized protein</fullName>
    </submittedName>
</protein>
<dbReference type="EMBL" id="OB662015">
    <property type="protein sequence ID" value="CAD7229340.1"/>
    <property type="molecule type" value="Genomic_DNA"/>
</dbReference>
<name>A0A7R8WFD3_9CRUS</name>
<feature type="region of interest" description="Disordered" evidence="1">
    <location>
        <begin position="349"/>
        <end position="586"/>
    </location>
</feature>
<feature type="compositionally biased region" description="Basic and acidic residues" evidence="1">
    <location>
        <begin position="136"/>
        <end position="168"/>
    </location>
</feature>
<gene>
    <name evidence="2" type="ORF">CTOB1V02_LOCUS7212</name>
</gene>
<proteinExistence type="predicted"/>
<dbReference type="AlphaFoldDB" id="A0A7R8WFD3"/>
<feature type="region of interest" description="Disordered" evidence="1">
    <location>
        <begin position="1"/>
        <end position="173"/>
    </location>
</feature>
<evidence type="ECO:0000256" key="1">
    <source>
        <dbReference type="SAM" id="MobiDB-lite"/>
    </source>
</evidence>
<feature type="compositionally biased region" description="Low complexity" evidence="1">
    <location>
        <begin position="1"/>
        <end position="12"/>
    </location>
</feature>
<feature type="compositionally biased region" description="Low complexity" evidence="1">
    <location>
        <begin position="466"/>
        <end position="514"/>
    </location>
</feature>
<feature type="compositionally biased region" description="Polar residues" evidence="1">
    <location>
        <begin position="351"/>
        <end position="362"/>
    </location>
</feature>
<feature type="compositionally biased region" description="Basic residues" evidence="1">
    <location>
        <begin position="455"/>
        <end position="465"/>
    </location>
</feature>
<feature type="compositionally biased region" description="Basic and acidic residues" evidence="1">
    <location>
        <begin position="43"/>
        <end position="77"/>
    </location>
</feature>
<feature type="compositionally biased region" description="Basic residues" evidence="1">
    <location>
        <begin position="530"/>
        <end position="542"/>
    </location>
</feature>
<accession>A0A7R8WFD3</accession>